<evidence type="ECO:0000313" key="2">
    <source>
        <dbReference type="Proteomes" id="UP001597493"/>
    </source>
</evidence>
<evidence type="ECO:0000313" key="1">
    <source>
        <dbReference type="EMBL" id="MFD2660460.1"/>
    </source>
</evidence>
<reference evidence="2" key="1">
    <citation type="journal article" date="2019" name="Int. J. Syst. Evol. Microbiol.">
        <title>The Global Catalogue of Microorganisms (GCM) 10K type strain sequencing project: providing services to taxonomists for standard genome sequencing and annotation.</title>
        <authorList>
            <consortium name="The Broad Institute Genomics Platform"/>
            <consortium name="The Broad Institute Genome Sequencing Center for Infectious Disease"/>
            <person name="Wu L."/>
            <person name="Ma J."/>
        </authorList>
    </citation>
    <scope>NUCLEOTIDE SEQUENCE [LARGE SCALE GENOMIC DNA]</scope>
    <source>
        <strain evidence="2">TISTR 1827</strain>
    </source>
</reference>
<protein>
    <submittedName>
        <fullName evidence="1">Uncharacterized protein</fullName>
    </submittedName>
</protein>
<dbReference type="Proteomes" id="UP001597493">
    <property type="component" value="Unassembled WGS sequence"/>
</dbReference>
<sequence>MFDQINNDMLPAERLWNRSPDSFALRLNGWQINREVPAELLERLHLVSFPYERLFAVVLA</sequence>
<dbReference type="EMBL" id="JBHUMY010000007">
    <property type="protein sequence ID" value="MFD2660460.1"/>
    <property type="molecule type" value="Genomic_DNA"/>
</dbReference>
<accession>A0ABW5QWF8</accession>
<keyword evidence="2" id="KW-1185">Reference proteome</keyword>
<dbReference type="RefSeq" id="WP_379271758.1">
    <property type="nucleotide sequence ID" value="NZ_JBHUGT010000017.1"/>
</dbReference>
<proteinExistence type="predicted"/>
<organism evidence="1 2">
    <name type="scientific">Paenibacillus thailandensis</name>
    <dbReference type="NCBI Taxonomy" id="393250"/>
    <lineage>
        <taxon>Bacteria</taxon>
        <taxon>Bacillati</taxon>
        <taxon>Bacillota</taxon>
        <taxon>Bacilli</taxon>
        <taxon>Bacillales</taxon>
        <taxon>Paenibacillaceae</taxon>
        <taxon>Paenibacillus</taxon>
    </lineage>
</organism>
<name>A0ABW5QWF8_9BACL</name>
<gene>
    <name evidence="1" type="ORF">ACFSW5_09270</name>
</gene>
<comment type="caution">
    <text evidence="1">The sequence shown here is derived from an EMBL/GenBank/DDBJ whole genome shotgun (WGS) entry which is preliminary data.</text>
</comment>